<name>A0ABS7J9L8_9SPHN</name>
<accession>A0ABS7J9L8</accession>
<gene>
    <name evidence="2" type="ORF">K3174_09475</name>
</gene>
<dbReference type="SUPFAM" id="SSF54427">
    <property type="entry name" value="NTF2-like"/>
    <property type="match status" value="1"/>
</dbReference>
<reference evidence="2 3" key="1">
    <citation type="submission" date="2021-08" db="EMBL/GenBank/DDBJ databases">
        <title>Comparative Genomics Analysis of the Genus Qipengyuania Reveals Extensive Genetic Diversity and Metabolic Versatility, Including the Description of Fifteen Novel Species.</title>
        <authorList>
            <person name="Liu Y."/>
        </authorList>
    </citation>
    <scope>NUCLEOTIDE SEQUENCE [LARGE SCALE GENOMIC DNA]</scope>
    <source>
        <strain evidence="2 3">6D47A</strain>
    </source>
</reference>
<dbReference type="InterPro" id="IPR032710">
    <property type="entry name" value="NTF2-like_dom_sf"/>
</dbReference>
<dbReference type="RefSeq" id="WP_221558025.1">
    <property type="nucleotide sequence ID" value="NZ_JAIGNO010000005.1"/>
</dbReference>
<organism evidence="2 3">
    <name type="scientific">Qipengyuania qiaonensis</name>
    <dbReference type="NCBI Taxonomy" id="2867240"/>
    <lineage>
        <taxon>Bacteria</taxon>
        <taxon>Pseudomonadati</taxon>
        <taxon>Pseudomonadota</taxon>
        <taxon>Alphaproteobacteria</taxon>
        <taxon>Sphingomonadales</taxon>
        <taxon>Erythrobacteraceae</taxon>
        <taxon>Qipengyuania</taxon>
    </lineage>
</organism>
<protein>
    <submittedName>
        <fullName evidence="2">Nuclear transport factor 2 family protein</fullName>
    </submittedName>
</protein>
<comment type="caution">
    <text evidence="2">The sequence shown here is derived from an EMBL/GenBank/DDBJ whole genome shotgun (WGS) entry which is preliminary data.</text>
</comment>
<dbReference type="Gene3D" id="3.10.450.50">
    <property type="match status" value="1"/>
</dbReference>
<dbReference type="Pfam" id="PF12680">
    <property type="entry name" value="SnoaL_2"/>
    <property type="match status" value="1"/>
</dbReference>
<evidence type="ECO:0000313" key="3">
    <source>
        <dbReference type="Proteomes" id="UP000755104"/>
    </source>
</evidence>
<dbReference type="InterPro" id="IPR037401">
    <property type="entry name" value="SnoaL-like"/>
</dbReference>
<keyword evidence="3" id="KW-1185">Reference proteome</keyword>
<sequence length="154" mass="16834">MSKKKMEFPGLQSLLVSALGDALAPTEGGFLDLMSDDISFEFPYALPGSVTELTGKVALADYLPRVGELITVETLILLRAIVAPDKRSAVLEFAAKAYANETGARYDQDYISVIELRDGRISRYRDYWNPQVLIAALGDAAIIHATPKSQLADR</sequence>
<evidence type="ECO:0000313" key="2">
    <source>
        <dbReference type="EMBL" id="MBX7482764.1"/>
    </source>
</evidence>
<evidence type="ECO:0000259" key="1">
    <source>
        <dbReference type="Pfam" id="PF12680"/>
    </source>
</evidence>
<dbReference type="Proteomes" id="UP000755104">
    <property type="component" value="Unassembled WGS sequence"/>
</dbReference>
<proteinExistence type="predicted"/>
<dbReference type="EMBL" id="JAIGNO010000005">
    <property type="protein sequence ID" value="MBX7482764.1"/>
    <property type="molecule type" value="Genomic_DNA"/>
</dbReference>
<feature type="domain" description="SnoaL-like" evidence="1">
    <location>
        <begin position="29"/>
        <end position="124"/>
    </location>
</feature>